<protein>
    <submittedName>
        <fullName evidence="1">Uncharacterized protein</fullName>
    </submittedName>
</protein>
<proteinExistence type="predicted"/>
<reference evidence="1 2" key="1">
    <citation type="submission" date="2019-10" db="EMBL/GenBank/DDBJ databases">
        <title>Draft genome sequence of Marinobacter hydrocarbonoclasticus NCT7M from the microbiome of the marine copepod.</title>
        <authorList>
            <person name="Nuttall R."/>
            <person name="Sharma G."/>
            <person name="Moisander P."/>
        </authorList>
    </citation>
    <scope>NUCLEOTIDE SEQUENCE [LARGE SCALE GENOMIC DNA]</scope>
    <source>
        <strain evidence="1 2">NCT7M</strain>
    </source>
</reference>
<evidence type="ECO:0000313" key="2">
    <source>
        <dbReference type="Proteomes" id="UP000469950"/>
    </source>
</evidence>
<dbReference type="AlphaFoldDB" id="A0A833JU42"/>
<name>A0A833JU42_MARNT</name>
<evidence type="ECO:0000313" key="1">
    <source>
        <dbReference type="EMBL" id="KAE8546120.1"/>
    </source>
</evidence>
<sequence>MNVNQSTSEVQAMPERRMQLQLRDKVEGYLVAGWYVINRDPLTLRRGRYITIFDDNGVTSTREVTNG</sequence>
<gene>
    <name evidence="1" type="ORF">F6453_1366</name>
</gene>
<dbReference type="EMBL" id="WBMP01000005">
    <property type="protein sequence ID" value="KAE8546120.1"/>
    <property type="molecule type" value="Genomic_DNA"/>
</dbReference>
<dbReference type="Proteomes" id="UP000469950">
    <property type="component" value="Unassembled WGS sequence"/>
</dbReference>
<accession>A0A833JU42</accession>
<comment type="caution">
    <text evidence="1">The sequence shown here is derived from an EMBL/GenBank/DDBJ whole genome shotgun (WGS) entry which is preliminary data.</text>
</comment>
<organism evidence="1 2">
    <name type="scientific">Marinobacter nauticus</name>
    <name type="common">Marinobacter hydrocarbonoclasticus</name>
    <name type="synonym">Marinobacter aquaeolei</name>
    <dbReference type="NCBI Taxonomy" id="2743"/>
    <lineage>
        <taxon>Bacteria</taxon>
        <taxon>Pseudomonadati</taxon>
        <taxon>Pseudomonadota</taxon>
        <taxon>Gammaproteobacteria</taxon>
        <taxon>Pseudomonadales</taxon>
        <taxon>Marinobacteraceae</taxon>
        <taxon>Marinobacter</taxon>
    </lineage>
</organism>
<dbReference type="RefSeq" id="WP_153740357.1">
    <property type="nucleotide sequence ID" value="NZ_WBMP01000005.1"/>
</dbReference>